<feature type="region of interest" description="Disordered" evidence="1">
    <location>
        <begin position="357"/>
        <end position="425"/>
    </location>
</feature>
<protein>
    <submittedName>
        <fullName evidence="2">Uncharacterized protein</fullName>
    </submittedName>
</protein>
<keyword evidence="3" id="KW-1185">Reference proteome</keyword>
<feature type="region of interest" description="Disordered" evidence="1">
    <location>
        <begin position="56"/>
        <end position="89"/>
    </location>
</feature>
<dbReference type="InterPro" id="IPR053089">
    <property type="entry name" value="Rho_GEF18"/>
</dbReference>
<feature type="compositionally biased region" description="Basic and acidic residues" evidence="1">
    <location>
        <begin position="314"/>
        <end position="324"/>
    </location>
</feature>
<evidence type="ECO:0000313" key="2">
    <source>
        <dbReference type="EMBL" id="KAF4083104.1"/>
    </source>
</evidence>
<feature type="compositionally biased region" description="Low complexity" evidence="1">
    <location>
        <begin position="64"/>
        <end position="87"/>
    </location>
</feature>
<dbReference type="AlphaFoldDB" id="A0A7J6AJP0"/>
<feature type="compositionally biased region" description="Basic and acidic residues" evidence="1">
    <location>
        <begin position="234"/>
        <end position="250"/>
    </location>
</feature>
<dbReference type="PANTHER" id="PTHR47440">
    <property type="entry name" value="RIKEN CDNA A430078G23 GENE"/>
    <property type="match status" value="1"/>
</dbReference>
<dbReference type="InterPro" id="IPR046349">
    <property type="entry name" value="C1-like_sf"/>
</dbReference>
<feature type="region of interest" description="Disordered" evidence="1">
    <location>
        <begin position="212"/>
        <end position="324"/>
    </location>
</feature>
<feature type="compositionally biased region" description="Basic and acidic residues" evidence="1">
    <location>
        <begin position="388"/>
        <end position="423"/>
    </location>
</feature>
<evidence type="ECO:0000256" key="1">
    <source>
        <dbReference type="SAM" id="MobiDB-lite"/>
    </source>
</evidence>
<dbReference type="Proteomes" id="UP000593565">
    <property type="component" value="Unassembled WGS sequence"/>
</dbReference>
<organism evidence="2 3">
    <name type="scientific">Ameiurus melas</name>
    <name type="common">Black bullhead</name>
    <name type="synonym">Silurus melas</name>
    <dbReference type="NCBI Taxonomy" id="219545"/>
    <lineage>
        <taxon>Eukaryota</taxon>
        <taxon>Metazoa</taxon>
        <taxon>Chordata</taxon>
        <taxon>Craniata</taxon>
        <taxon>Vertebrata</taxon>
        <taxon>Euteleostomi</taxon>
        <taxon>Actinopterygii</taxon>
        <taxon>Neopterygii</taxon>
        <taxon>Teleostei</taxon>
        <taxon>Ostariophysi</taxon>
        <taxon>Siluriformes</taxon>
        <taxon>Ictaluridae</taxon>
        <taxon>Ameiurus</taxon>
    </lineage>
</organism>
<accession>A0A7J6AJP0</accession>
<reference evidence="2 3" key="1">
    <citation type="submission" date="2020-02" db="EMBL/GenBank/DDBJ databases">
        <title>A chromosome-scale genome assembly of the black bullhead catfish (Ameiurus melas).</title>
        <authorList>
            <person name="Wen M."/>
            <person name="Zham M."/>
            <person name="Cabau C."/>
            <person name="Klopp C."/>
            <person name="Donnadieu C."/>
            <person name="Roques C."/>
            <person name="Bouchez O."/>
            <person name="Lampietro C."/>
            <person name="Jouanno E."/>
            <person name="Herpin A."/>
            <person name="Louis A."/>
            <person name="Berthelot C."/>
            <person name="Parey E."/>
            <person name="Roest-Crollius H."/>
            <person name="Braasch I."/>
            <person name="Postlethwait J."/>
            <person name="Robinson-Rechavi M."/>
            <person name="Echchiki A."/>
            <person name="Begum T."/>
            <person name="Montfort J."/>
            <person name="Schartl M."/>
            <person name="Bobe J."/>
            <person name="Guiguen Y."/>
        </authorList>
    </citation>
    <scope>NUCLEOTIDE SEQUENCE [LARGE SCALE GENOMIC DNA]</scope>
    <source>
        <strain evidence="2">M_S1</strain>
        <tissue evidence="2">Blood</tissue>
    </source>
</reference>
<proteinExistence type="predicted"/>
<sequence length="467" mass="52825">MFTKLQWLLDSCMLGLSVFLLLSCLNVLLMADSLLNHSWPSFSKFWMKRWSFKRGSESKPCIRPSAPVSGMRSSSSPSSDSFFSSTPEDQSSCLVESDFECGTDDLLDLNSSLRDSEYFRDLQGRSGGECEPSECPLSVFIDPEDQTQLSSGLFFYPSPTLHCGSYVENRSPSHSKTNLLFDQGEKMESAESLDEMCMDDLERDNLPILVRSMSTSRRHSSDIPLNPLGLGRRFSLDTRSIDSDGERDDQSQSQSSVEEFATSGDTELPKSPQPSTPGRMVYSRSEIVSSDEKSQTERVSRILETSKQAAQAAGEEHDSDENLHSAEGQCQMANRITSSADRKGNVTWYEFLSIENEEEEERMERTEKGTKVKRTLSSLRNRMTGSFNKDKGKNREKVQQKERDREREKEKEKERERERELKESTCAVSSSCNGHQFMRGSFSSRATCSLCSKTLQRKHGLQCVSEY</sequence>
<dbReference type="PROSITE" id="PS51257">
    <property type="entry name" value="PROKAR_LIPOPROTEIN"/>
    <property type="match status" value="1"/>
</dbReference>
<gene>
    <name evidence="2" type="ORF">AMELA_G00136250</name>
</gene>
<evidence type="ECO:0000313" key="3">
    <source>
        <dbReference type="Proteomes" id="UP000593565"/>
    </source>
</evidence>
<dbReference type="EMBL" id="JAAGNN010000011">
    <property type="protein sequence ID" value="KAF4083104.1"/>
    <property type="molecule type" value="Genomic_DNA"/>
</dbReference>
<comment type="caution">
    <text evidence="2">The sequence shown here is derived from an EMBL/GenBank/DDBJ whole genome shotgun (WGS) entry which is preliminary data.</text>
</comment>
<dbReference type="PANTHER" id="PTHR47440:SF1">
    <property type="entry name" value="RHO_RAC GUANINE NUCLEOTIDE EXCHANGE FACTOR 18"/>
    <property type="match status" value="1"/>
</dbReference>
<feature type="compositionally biased region" description="Basic and acidic residues" evidence="1">
    <location>
        <begin position="290"/>
        <end position="301"/>
    </location>
</feature>
<dbReference type="SUPFAM" id="SSF57889">
    <property type="entry name" value="Cysteine-rich domain"/>
    <property type="match status" value="1"/>
</dbReference>
<name>A0A7J6AJP0_AMEME</name>
<feature type="compositionally biased region" description="Polar residues" evidence="1">
    <location>
        <begin position="375"/>
        <end position="387"/>
    </location>
</feature>